<gene>
    <name evidence="3" type="ORF">PV05_11066</name>
</gene>
<keyword evidence="2" id="KW-0812">Transmembrane</keyword>
<organism evidence="3 4">
    <name type="scientific">Exophiala xenobiotica</name>
    <dbReference type="NCBI Taxonomy" id="348802"/>
    <lineage>
        <taxon>Eukaryota</taxon>
        <taxon>Fungi</taxon>
        <taxon>Dikarya</taxon>
        <taxon>Ascomycota</taxon>
        <taxon>Pezizomycotina</taxon>
        <taxon>Eurotiomycetes</taxon>
        <taxon>Chaetothyriomycetidae</taxon>
        <taxon>Chaetothyriales</taxon>
        <taxon>Herpotrichiellaceae</taxon>
        <taxon>Exophiala</taxon>
    </lineage>
</organism>
<dbReference type="HOGENOM" id="CLU_1250695_0_0_1"/>
<feature type="transmembrane region" description="Helical" evidence="2">
    <location>
        <begin position="83"/>
        <end position="105"/>
    </location>
</feature>
<evidence type="ECO:0000256" key="2">
    <source>
        <dbReference type="SAM" id="Phobius"/>
    </source>
</evidence>
<reference evidence="3 4" key="1">
    <citation type="submission" date="2015-01" db="EMBL/GenBank/DDBJ databases">
        <title>The Genome Sequence of Exophiala xenobiotica CBS118157.</title>
        <authorList>
            <consortium name="The Broad Institute Genomics Platform"/>
            <person name="Cuomo C."/>
            <person name="de Hoog S."/>
            <person name="Gorbushina A."/>
            <person name="Stielow B."/>
            <person name="Teixiera M."/>
            <person name="Abouelleil A."/>
            <person name="Chapman S.B."/>
            <person name="Priest M."/>
            <person name="Young S.K."/>
            <person name="Wortman J."/>
            <person name="Nusbaum C."/>
            <person name="Birren B."/>
        </authorList>
    </citation>
    <scope>NUCLEOTIDE SEQUENCE [LARGE SCALE GENOMIC DNA]</scope>
    <source>
        <strain evidence="3 4">CBS 118157</strain>
    </source>
</reference>
<accession>A0A0D2E3P8</accession>
<sequence>MANTNLNLHLDVGRYPGQIVVSAPSSTPAGISHQPRHLLQQQTSWAASIVDAAYNSNVPQRHILNTTTGNATNTDTLPQPPDIYMKIFGGICVGFLFLFCLVWCLQQIYDWGFRRGRDSAYDADLERGRSRVRTCDRKTKQKKSVTSAPNRAPYSPQRHYDTFIPPFRPGFERMGKVRFERMNTNACGEAEDCTDGARCMVCLRCRRMYDGAAPGMGLQRY</sequence>
<proteinExistence type="predicted"/>
<name>A0A0D2E3P8_9EURO</name>
<protein>
    <submittedName>
        <fullName evidence="3">Uncharacterized protein</fullName>
    </submittedName>
</protein>
<evidence type="ECO:0000313" key="4">
    <source>
        <dbReference type="Proteomes" id="UP000054342"/>
    </source>
</evidence>
<dbReference type="Proteomes" id="UP000054342">
    <property type="component" value="Unassembled WGS sequence"/>
</dbReference>
<feature type="region of interest" description="Disordered" evidence="1">
    <location>
        <begin position="132"/>
        <end position="153"/>
    </location>
</feature>
<dbReference type="GeneID" id="25332974"/>
<evidence type="ECO:0000313" key="3">
    <source>
        <dbReference type="EMBL" id="KIW49385.1"/>
    </source>
</evidence>
<keyword evidence="2" id="KW-1133">Transmembrane helix</keyword>
<dbReference type="AlphaFoldDB" id="A0A0D2E3P8"/>
<keyword evidence="2" id="KW-0472">Membrane</keyword>
<dbReference type="RefSeq" id="XP_013309969.1">
    <property type="nucleotide sequence ID" value="XM_013454515.1"/>
</dbReference>
<dbReference type="EMBL" id="KN847323">
    <property type="protein sequence ID" value="KIW49385.1"/>
    <property type="molecule type" value="Genomic_DNA"/>
</dbReference>
<keyword evidence="4" id="KW-1185">Reference proteome</keyword>
<evidence type="ECO:0000256" key="1">
    <source>
        <dbReference type="SAM" id="MobiDB-lite"/>
    </source>
</evidence>